<comment type="caution">
    <text evidence="6">The sequence shown here is derived from an EMBL/GenBank/DDBJ whole genome shotgun (WGS) entry which is preliminary data.</text>
</comment>
<dbReference type="Proteomes" id="UP000031278">
    <property type="component" value="Unassembled WGS sequence"/>
</dbReference>
<evidence type="ECO:0000259" key="5">
    <source>
        <dbReference type="PROSITE" id="PS51464"/>
    </source>
</evidence>
<dbReference type="PANTHER" id="PTHR30514:SF18">
    <property type="entry name" value="RPIR-FAMILY TRANSCRIPTIONAL REGULATOR"/>
    <property type="match status" value="1"/>
</dbReference>
<dbReference type="PANTHER" id="PTHR30514">
    <property type="entry name" value="GLUCOKINASE"/>
    <property type="match status" value="1"/>
</dbReference>
<dbReference type="EMBL" id="JWLZ01000157">
    <property type="protein sequence ID" value="KHT63518.1"/>
    <property type="molecule type" value="Genomic_DNA"/>
</dbReference>
<dbReference type="SUPFAM" id="SSF53697">
    <property type="entry name" value="SIS domain"/>
    <property type="match status" value="1"/>
</dbReference>
<sequence length="296" mass="33561">MKDNLDLKTYKQLAEQLKPFTESETNLHNYIVTHFEELTYYGIIDLAQKAKISKATIGRYLNKLGFTGYAAFKRALKKDPGLNTIVSPIDASKASKSKATTLPIDTKDEVQRYVGNVSKLIEQFSHELNVRELERLAALIADKNKTIYVVGPASSRALAIHFSTLLKYSRAEVVLLPLDRGELPKALLGVKQQDVLVAFSYYRFNPVVIDITRFFNSKQAHVTVITNTQSNPYGKYSNMQYVLPSDVDSIFHSRTIGFLFIELLLFLVQKQTEGDDNFEELEGLFKFFGTFSSIDF</sequence>
<dbReference type="CDD" id="cd05013">
    <property type="entry name" value="SIS_RpiR"/>
    <property type="match status" value="1"/>
</dbReference>
<dbReference type="InterPro" id="IPR036388">
    <property type="entry name" value="WH-like_DNA-bd_sf"/>
</dbReference>
<keyword evidence="3" id="KW-0804">Transcription</keyword>
<protein>
    <submittedName>
        <fullName evidence="6">Transcriptional regulator</fullName>
    </submittedName>
</protein>
<evidence type="ECO:0000256" key="1">
    <source>
        <dbReference type="ARBA" id="ARBA00023015"/>
    </source>
</evidence>
<dbReference type="PROSITE" id="PS51464">
    <property type="entry name" value="SIS"/>
    <property type="match status" value="1"/>
</dbReference>
<evidence type="ECO:0000313" key="6">
    <source>
        <dbReference type="EMBL" id="KHT63518.1"/>
    </source>
</evidence>
<accession>A0A0B9G460</accession>
<keyword evidence="2" id="KW-0238">DNA-binding</keyword>
<name>A0A0B9G460_9GAMM</name>
<dbReference type="Pfam" id="PF01418">
    <property type="entry name" value="HTH_6"/>
    <property type="match status" value="1"/>
</dbReference>
<dbReference type="InterPro" id="IPR035472">
    <property type="entry name" value="RpiR-like_SIS"/>
</dbReference>
<dbReference type="InterPro" id="IPR000281">
    <property type="entry name" value="HTH_RpiR"/>
</dbReference>
<feature type="domain" description="SIS" evidence="5">
    <location>
        <begin position="136"/>
        <end position="280"/>
    </location>
</feature>
<evidence type="ECO:0000259" key="4">
    <source>
        <dbReference type="PROSITE" id="PS51071"/>
    </source>
</evidence>
<proteinExistence type="predicted"/>
<evidence type="ECO:0000313" key="7">
    <source>
        <dbReference type="Proteomes" id="UP000031278"/>
    </source>
</evidence>
<evidence type="ECO:0000256" key="3">
    <source>
        <dbReference type="ARBA" id="ARBA00023163"/>
    </source>
</evidence>
<dbReference type="GO" id="GO:0003677">
    <property type="term" value="F:DNA binding"/>
    <property type="evidence" value="ECO:0007669"/>
    <property type="project" value="UniProtKB-KW"/>
</dbReference>
<keyword evidence="1" id="KW-0805">Transcription regulation</keyword>
<evidence type="ECO:0000256" key="2">
    <source>
        <dbReference type="ARBA" id="ARBA00023125"/>
    </source>
</evidence>
<feature type="domain" description="HTH rpiR-type" evidence="4">
    <location>
        <begin position="7"/>
        <end position="83"/>
    </location>
</feature>
<dbReference type="SUPFAM" id="SSF46689">
    <property type="entry name" value="Homeodomain-like"/>
    <property type="match status" value="1"/>
</dbReference>
<dbReference type="Gene3D" id="1.10.10.10">
    <property type="entry name" value="Winged helix-like DNA-binding domain superfamily/Winged helix DNA-binding domain"/>
    <property type="match status" value="1"/>
</dbReference>
<dbReference type="GO" id="GO:1901135">
    <property type="term" value="P:carbohydrate derivative metabolic process"/>
    <property type="evidence" value="ECO:0007669"/>
    <property type="project" value="InterPro"/>
</dbReference>
<dbReference type="InterPro" id="IPR001347">
    <property type="entry name" value="SIS_dom"/>
</dbReference>
<dbReference type="GO" id="GO:0003700">
    <property type="term" value="F:DNA-binding transcription factor activity"/>
    <property type="evidence" value="ECO:0007669"/>
    <property type="project" value="InterPro"/>
</dbReference>
<dbReference type="Gene3D" id="3.40.50.10490">
    <property type="entry name" value="Glucose-6-phosphate isomerase like protein, domain 1"/>
    <property type="match status" value="1"/>
</dbReference>
<dbReference type="AlphaFoldDB" id="A0A0B9G460"/>
<dbReference type="PROSITE" id="PS51071">
    <property type="entry name" value="HTH_RPIR"/>
    <property type="match status" value="1"/>
</dbReference>
<gene>
    <name evidence="6" type="ORF">RJ45_11555</name>
</gene>
<reference evidence="6 7" key="1">
    <citation type="submission" date="2014-12" db="EMBL/GenBank/DDBJ databases">
        <title>Genome sequencing of Photobacterium gaetbulicola AD005a.</title>
        <authorList>
            <person name="Adrian T.G.S."/>
            <person name="Chan K.G."/>
        </authorList>
    </citation>
    <scope>NUCLEOTIDE SEQUENCE [LARGE SCALE GENOMIC DNA]</scope>
    <source>
        <strain evidence="6 7">AD005a</strain>
    </source>
</reference>
<dbReference type="GO" id="GO:0097367">
    <property type="term" value="F:carbohydrate derivative binding"/>
    <property type="evidence" value="ECO:0007669"/>
    <property type="project" value="InterPro"/>
</dbReference>
<dbReference type="InterPro" id="IPR047640">
    <property type="entry name" value="RpiR-like"/>
</dbReference>
<dbReference type="InterPro" id="IPR046348">
    <property type="entry name" value="SIS_dom_sf"/>
</dbReference>
<dbReference type="InterPro" id="IPR009057">
    <property type="entry name" value="Homeodomain-like_sf"/>
</dbReference>
<organism evidence="6 7">
    <name type="scientific">Photobacterium gaetbulicola</name>
    <dbReference type="NCBI Taxonomy" id="1295392"/>
    <lineage>
        <taxon>Bacteria</taxon>
        <taxon>Pseudomonadati</taxon>
        <taxon>Pseudomonadota</taxon>
        <taxon>Gammaproteobacteria</taxon>
        <taxon>Vibrionales</taxon>
        <taxon>Vibrionaceae</taxon>
        <taxon>Photobacterium</taxon>
    </lineage>
</organism>